<dbReference type="EMBL" id="JAAGAX010000014">
    <property type="protein sequence ID" value="KAF2292643.1"/>
    <property type="molecule type" value="Genomic_DNA"/>
</dbReference>
<dbReference type="Proteomes" id="UP000467840">
    <property type="component" value="Chromosome 13"/>
</dbReference>
<organism evidence="1 2">
    <name type="scientific">Hevea brasiliensis</name>
    <name type="common">Para rubber tree</name>
    <name type="synonym">Siphonia brasiliensis</name>
    <dbReference type="NCBI Taxonomy" id="3981"/>
    <lineage>
        <taxon>Eukaryota</taxon>
        <taxon>Viridiplantae</taxon>
        <taxon>Streptophyta</taxon>
        <taxon>Embryophyta</taxon>
        <taxon>Tracheophyta</taxon>
        <taxon>Spermatophyta</taxon>
        <taxon>Magnoliopsida</taxon>
        <taxon>eudicotyledons</taxon>
        <taxon>Gunneridae</taxon>
        <taxon>Pentapetalae</taxon>
        <taxon>rosids</taxon>
        <taxon>fabids</taxon>
        <taxon>Malpighiales</taxon>
        <taxon>Euphorbiaceae</taxon>
        <taxon>Crotonoideae</taxon>
        <taxon>Micrandreae</taxon>
        <taxon>Hevea</taxon>
    </lineage>
</organism>
<name>A0A6A6KX75_HEVBR</name>
<dbReference type="Pfam" id="PF07800">
    <property type="entry name" value="DUF1644"/>
    <property type="match status" value="1"/>
</dbReference>
<evidence type="ECO:0000313" key="2">
    <source>
        <dbReference type="Proteomes" id="UP000467840"/>
    </source>
</evidence>
<dbReference type="AlphaFoldDB" id="A0A6A6KX75"/>
<sequence>MPEGLVENNIQDSNRQLETREGILQAGDSESFRDRIELEEADTENSSESGLSLKCPLCRGAVLGWEVVDEARKYLNLKKRSCSRESCSFVGNYQELRRHARRVHPKLDPLMLIHPENELGDALSDRQNIVTLSVPFVRPCQLNQGLGQELGQGIVEQLEHYPSVDSFGALAWALVCDEHDLSRWRWGWGWGLAMDNGRIQAVLTKSEWT</sequence>
<evidence type="ECO:0000313" key="1">
    <source>
        <dbReference type="EMBL" id="KAF2292643.1"/>
    </source>
</evidence>
<reference evidence="1 2" key="1">
    <citation type="journal article" date="2020" name="Mol. Plant">
        <title>The Chromosome-Based Rubber Tree Genome Provides New Insights into Spurge Genome Evolution and Rubber Biosynthesis.</title>
        <authorList>
            <person name="Liu J."/>
            <person name="Shi C."/>
            <person name="Shi C.C."/>
            <person name="Li W."/>
            <person name="Zhang Q.J."/>
            <person name="Zhang Y."/>
            <person name="Li K."/>
            <person name="Lu H.F."/>
            <person name="Shi C."/>
            <person name="Zhu S.T."/>
            <person name="Xiao Z.Y."/>
            <person name="Nan H."/>
            <person name="Yue Y."/>
            <person name="Zhu X.G."/>
            <person name="Wu Y."/>
            <person name="Hong X.N."/>
            <person name="Fan G.Y."/>
            <person name="Tong Y."/>
            <person name="Zhang D."/>
            <person name="Mao C.L."/>
            <person name="Liu Y.L."/>
            <person name="Hao S.J."/>
            <person name="Liu W.Q."/>
            <person name="Lv M.Q."/>
            <person name="Zhang H.B."/>
            <person name="Liu Y."/>
            <person name="Hu-Tang G.R."/>
            <person name="Wang J.P."/>
            <person name="Wang J.H."/>
            <person name="Sun Y.H."/>
            <person name="Ni S.B."/>
            <person name="Chen W.B."/>
            <person name="Zhang X.C."/>
            <person name="Jiao Y.N."/>
            <person name="Eichler E.E."/>
            <person name="Li G.H."/>
            <person name="Liu X."/>
            <person name="Gao L.Z."/>
        </authorList>
    </citation>
    <scope>NUCLEOTIDE SEQUENCE [LARGE SCALE GENOMIC DNA]</scope>
    <source>
        <strain evidence="2">cv. GT1</strain>
        <tissue evidence="1">Leaf</tissue>
    </source>
</reference>
<comment type="caution">
    <text evidence="1">The sequence shown here is derived from an EMBL/GenBank/DDBJ whole genome shotgun (WGS) entry which is preliminary data.</text>
</comment>
<proteinExistence type="predicted"/>
<dbReference type="PANTHER" id="PTHR31197:SF2">
    <property type="entry name" value="C2H2-TYPE DOMAIN-CONTAINING PROTEIN"/>
    <property type="match status" value="1"/>
</dbReference>
<dbReference type="PANTHER" id="PTHR31197">
    <property type="entry name" value="OS01G0612600 PROTEIN"/>
    <property type="match status" value="1"/>
</dbReference>
<gene>
    <name evidence="1" type="ORF">GH714_026253</name>
</gene>
<protein>
    <submittedName>
        <fullName evidence="1">Uncharacterized protein</fullName>
    </submittedName>
</protein>
<dbReference type="InterPro" id="IPR012866">
    <property type="entry name" value="DUF1644"/>
</dbReference>
<accession>A0A6A6KX75</accession>
<keyword evidence="2" id="KW-1185">Reference proteome</keyword>